<keyword evidence="8" id="KW-1185">Reference proteome</keyword>
<evidence type="ECO:0000313" key="8">
    <source>
        <dbReference type="Proteomes" id="UP000316639"/>
    </source>
</evidence>
<comment type="subcellular location">
    <subcellularLocation>
        <location evidence="1">Cell envelope</location>
    </subcellularLocation>
</comment>
<dbReference type="PROSITE" id="PS00194">
    <property type="entry name" value="THIOREDOXIN_1"/>
    <property type="match status" value="1"/>
</dbReference>
<comment type="caution">
    <text evidence="7">The sequence shown here is derived from an EMBL/GenBank/DDBJ whole genome shotgun (WGS) entry which is preliminary data.</text>
</comment>
<evidence type="ECO:0000256" key="2">
    <source>
        <dbReference type="ARBA" id="ARBA00022748"/>
    </source>
</evidence>
<name>A0A563EUP2_9PSEU</name>
<keyword evidence="5" id="KW-0676">Redox-active center</keyword>
<dbReference type="RefSeq" id="WP_146352162.1">
    <property type="nucleotide sequence ID" value="NZ_VOBR01000008.1"/>
</dbReference>
<evidence type="ECO:0000256" key="1">
    <source>
        <dbReference type="ARBA" id="ARBA00004196"/>
    </source>
</evidence>
<dbReference type="GO" id="GO:0016491">
    <property type="term" value="F:oxidoreductase activity"/>
    <property type="evidence" value="ECO:0007669"/>
    <property type="project" value="InterPro"/>
</dbReference>
<keyword evidence="2" id="KW-0201">Cytochrome c-type biogenesis</keyword>
<dbReference type="PROSITE" id="PS51352">
    <property type="entry name" value="THIOREDOXIN_2"/>
    <property type="match status" value="1"/>
</dbReference>
<dbReference type="Pfam" id="PF00578">
    <property type="entry name" value="AhpC-TSA"/>
    <property type="match status" value="1"/>
</dbReference>
<organism evidence="7 8">
    <name type="scientific">Lentzea tibetensis</name>
    <dbReference type="NCBI Taxonomy" id="2591470"/>
    <lineage>
        <taxon>Bacteria</taxon>
        <taxon>Bacillati</taxon>
        <taxon>Actinomycetota</taxon>
        <taxon>Actinomycetes</taxon>
        <taxon>Pseudonocardiales</taxon>
        <taxon>Pseudonocardiaceae</taxon>
        <taxon>Lentzea</taxon>
    </lineage>
</organism>
<evidence type="ECO:0000259" key="6">
    <source>
        <dbReference type="PROSITE" id="PS51352"/>
    </source>
</evidence>
<dbReference type="GO" id="GO:0030313">
    <property type="term" value="C:cell envelope"/>
    <property type="evidence" value="ECO:0007669"/>
    <property type="project" value="UniProtKB-SubCell"/>
</dbReference>
<accession>A0A563EUP2</accession>
<dbReference type="InterPro" id="IPR000866">
    <property type="entry name" value="AhpC/TSA"/>
</dbReference>
<evidence type="ECO:0000313" key="7">
    <source>
        <dbReference type="EMBL" id="TWP51437.1"/>
    </source>
</evidence>
<keyword evidence="3" id="KW-0812">Transmembrane</keyword>
<dbReference type="InterPro" id="IPR017937">
    <property type="entry name" value="Thioredoxin_CS"/>
</dbReference>
<proteinExistence type="predicted"/>
<dbReference type="CDD" id="cd02966">
    <property type="entry name" value="TlpA_like_family"/>
    <property type="match status" value="1"/>
</dbReference>
<reference evidence="7 8" key="1">
    <citation type="submission" date="2019-07" db="EMBL/GenBank/DDBJ databases">
        <title>Lentzea xizangensis sp. nov., isolated from Qinghai-Tibetan Plateau Soils.</title>
        <authorList>
            <person name="Huang J."/>
        </authorList>
    </citation>
    <scope>NUCLEOTIDE SEQUENCE [LARGE SCALE GENOMIC DNA]</scope>
    <source>
        <strain evidence="7 8">FXJ1.1311</strain>
    </source>
</reference>
<dbReference type="InterPro" id="IPR050553">
    <property type="entry name" value="Thioredoxin_ResA/DsbE_sf"/>
</dbReference>
<gene>
    <name evidence="7" type="ORF">FKR81_14570</name>
</gene>
<dbReference type="GO" id="GO:0016209">
    <property type="term" value="F:antioxidant activity"/>
    <property type="evidence" value="ECO:0007669"/>
    <property type="project" value="InterPro"/>
</dbReference>
<sequence>MNTRTRWLVVVLVLAVAGVVALWPREQEGQPPASPARPTQDLAALRHQASLRPCLPGAEGGVQVTCLGDGTRTGLALNGPILINFWATWCVPCQGELRVLDSYAQQPGAVPVVPVLVESREGDGLELLAKLGVKLPSVFDERDDLRRQLKAPKSLPSSYVISPDGTARQVTNPLVFTSPEQVGEAVR</sequence>
<dbReference type="GO" id="GO:0017004">
    <property type="term" value="P:cytochrome complex assembly"/>
    <property type="evidence" value="ECO:0007669"/>
    <property type="project" value="UniProtKB-KW"/>
</dbReference>
<evidence type="ECO:0000256" key="3">
    <source>
        <dbReference type="ARBA" id="ARBA00022968"/>
    </source>
</evidence>
<dbReference type="OrthoDB" id="9796554at2"/>
<dbReference type="SUPFAM" id="SSF52833">
    <property type="entry name" value="Thioredoxin-like"/>
    <property type="match status" value="1"/>
</dbReference>
<evidence type="ECO:0000256" key="5">
    <source>
        <dbReference type="ARBA" id="ARBA00023284"/>
    </source>
</evidence>
<dbReference type="InterPro" id="IPR036249">
    <property type="entry name" value="Thioredoxin-like_sf"/>
</dbReference>
<evidence type="ECO:0000256" key="4">
    <source>
        <dbReference type="ARBA" id="ARBA00023157"/>
    </source>
</evidence>
<dbReference type="Gene3D" id="3.40.30.10">
    <property type="entry name" value="Glutaredoxin"/>
    <property type="match status" value="1"/>
</dbReference>
<protein>
    <submittedName>
        <fullName evidence="7">TlpA family protein disulfide reductase</fullName>
    </submittedName>
</protein>
<keyword evidence="3" id="KW-0735">Signal-anchor</keyword>
<dbReference type="Proteomes" id="UP000316639">
    <property type="component" value="Unassembled WGS sequence"/>
</dbReference>
<dbReference type="EMBL" id="VOBR01000008">
    <property type="protein sequence ID" value="TWP51437.1"/>
    <property type="molecule type" value="Genomic_DNA"/>
</dbReference>
<feature type="domain" description="Thioredoxin" evidence="6">
    <location>
        <begin position="43"/>
        <end position="187"/>
    </location>
</feature>
<dbReference type="PANTHER" id="PTHR42852:SF6">
    <property type="entry name" value="THIOL:DISULFIDE INTERCHANGE PROTEIN DSBE"/>
    <property type="match status" value="1"/>
</dbReference>
<dbReference type="InterPro" id="IPR013766">
    <property type="entry name" value="Thioredoxin_domain"/>
</dbReference>
<dbReference type="PANTHER" id="PTHR42852">
    <property type="entry name" value="THIOL:DISULFIDE INTERCHANGE PROTEIN DSBE"/>
    <property type="match status" value="1"/>
</dbReference>
<dbReference type="AlphaFoldDB" id="A0A563EUP2"/>
<keyword evidence="4" id="KW-1015">Disulfide bond</keyword>